<dbReference type="SUPFAM" id="SSF109604">
    <property type="entry name" value="HD-domain/PDEase-like"/>
    <property type="match status" value="1"/>
</dbReference>
<comment type="similarity">
    <text evidence="1">Belongs to the GppA/Ppx family.</text>
</comment>
<proteinExistence type="inferred from homology"/>
<evidence type="ECO:0000256" key="2">
    <source>
        <dbReference type="ARBA" id="ARBA00012451"/>
    </source>
</evidence>
<organism evidence="8 9">
    <name type="scientific">Megasphaera massiliensis</name>
    <dbReference type="NCBI Taxonomy" id="1232428"/>
    <lineage>
        <taxon>Bacteria</taxon>
        <taxon>Bacillati</taxon>
        <taxon>Bacillota</taxon>
        <taxon>Negativicutes</taxon>
        <taxon>Veillonellales</taxon>
        <taxon>Veillonellaceae</taxon>
        <taxon>Megasphaera</taxon>
    </lineage>
</organism>
<dbReference type="CDD" id="cd00077">
    <property type="entry name" value="HDc"/>
    <property type="match status" value="1"/>
</dbReference>
<dbReference type="Pfam" id="PF21447">
    <property type="entry name" value="Ppx-GppA_III"/>
    <property type="match status" value="1"/>
</dbReference>
<evidence type="ECO:0000256" key="5">
    <source>
        <dbReference type="ARBA" id="ARBA00047607"/>
    </source>
</evidence>
<evidence type="ECO:0000259" key="7">
    <source>
        <dbReference type="Pfam" id="PF21447"/>
    </source>
</evidence>
<dbReference type="InterPro" id="IPR050273">
    <property type="entry name" value="GppA/Ppx_hydrolase"/>
</dbReference>
<dbReference type="EMBL" id="JANGEW010000001">
    <property type="protein sequence ID" value="MCQ5341559.1"/>
    <property type="molecule type" value="Genomic_DNA"/>
</dbReference>
<dbReference type="InterPro" id="IPR003695">
    <property type="entry name" value="Ppx_GppA_N"/>
</dbReference>
<dbReference type="GO" id="GO:0004309">
    <property type="term" value="F:exopolyphosphatase activity"/>
    <property type="evidence" value="ECO:0007669"/>
    <property type="project" value="UniProtKB-EC"/>
</dbReference>
<feature type="domain" description="Ppx/GppA phosphatase C-terminal" evidence="7">
    <location>
        <begin position="330"/>
        <end position="449"/>
    </location>
</feature>
<evidence type="ECO:0000256" key="3">
    <source>
        <dbReference type="ARBA" id="ARBA00020416"/>
    </source>
</evidence>
<dbReference type="InterPro" id="IPR022371">
    <property type="entry name" value="Exopolyphosphatase"/>
</dbReference>
<keyword evidence="4 8" id="KW-0378">Hydrolase</keyword>
<gene>
    <name evidence="8" type="primary">ppx</name>
    <name evidence="8" type="ORF">NE675_00710</name>
</gene>
<evidence type="ECO:0000259" key="6">
    <source>
        <dbReference type="Pfam" id="PF02541"/>
    </source>
</evidence>
<dbReference type="InterPro" id="IPR043129">
    <property type="entry name" value="ATPase_NBD"/>
</dbReference>
<evidence type="ECO:0000313" key="9">
    <source>
        <dbReference type="Proteomes" id="UP001206692"/>
    </source>
</evidence>
<dbReference type="CDD" id="cd24052">
    <property type="entry name" value="ASKHA_NBD_HpPPX-GppA-like"/>
    <property type="match status" value="1"/>
</dbReference>
<evidence type="ECO:0000256" key="1">
    <source>
        <dbReference type="ARBA" id="ARBA00007125"/>
    </source>
</evidence>
<dbReference type="EC" id="3.6.1.11" evidence="2"/>
<dbReference type="Pfam" id="PF02541">
    <property type="entry name" value="Ppx-GppA"/>
    <property type="match status" value="1"/>
</dbReference>
<keyword evidence="9" id="KW-1185">Reference proteome</keyword>
<dbReference type="NCBIfam" id="TIGR03706">
    <property type="entry name" value="exo_poly_only"/>
    <property type="match status" value="1"/>
</dbReference>
<comment type="catalytic activity">
    <reaction evidence="5">
        <text>[phosphate](n) + H2O = [phosphate](n-1) + phosphate + H(+)</text>
        <dbReference type="Rhea" id="RHEA:21528"/>
        <dbReference type="Rhea" id="RHEA-COMP:9859"/>
        <dbReference type="Rhea" id="RHEA-COMP:14279"/>
        <dbReference type="ChEBI" id="CHEBI:15377"/>
        <dbReference type="ChEBI" id="CHEBI:15378"/>
        <dbReference type="ChEBI" id="CHEBI:16838"/>
        <dbReference type="ChEBI" id="CHEBI:43474"/>
        <dbReference type="EC" id="3.6.1.11"/>
    </reaction>
</comment>
<dbReference type="PIRSF" id="PIRSF001267">
    <property type="entry name" value="Pyrophosphatase_GppA_Ppx"/>
    <property type="match status" value="1"/>
</dbReference>
<accession>A0ABT1SNY9</accession>
<feature type="domain" description="Ppx/GppA phosphatase N-terminal" evidence="6">
    <location>
        <begin position="18"/>
        <end position="299"/>
    </location>
</feature>
<name>A0ABT1SNY9_9FIRM</name>
<comment type="caution">
    <text evidence="8">The sequence shown here is derived from an EMBL/GenBank/DDBJ whole genome shotgun (WGS) entry which is preliminary data.</text>
</comment>
<dbReference type="InterPro" id="IPR003607">
    <property type="entry name" value="HD/PDEase_dom"/>
</dbReference>
<dbReference type="Gene3D" id="3.30.420.150">
    <property type="entry name" value="Exopolyphosphatase. Domain 2"/>
    <property type="match status" value="1"/>
</dbReference>
<evidence type="ECO:0000256" key="4">
    <source>
        <dbReference type="ARBA" id="ARBA00022801"/>
    </source>
</evidence>
<dbReference type="Proteomes" id="UP001206692">
    <property type="component" value="Unassembled WGS sequence"/>
</dbReference>
<dbReference type="SUPFAM" id="SSF53067">
    <property type="entry name" value="Actin-like ATPase domain"/>
    <property type="match status" value="2"/>
</dbReference>
<reference evidence="8 9" key="1">
    <citation type="submission" date="2022-06" db="EMBL/GenBank/DDBJ databases">
        <title>Isolation of gut microbiota from human fecal samples.</title>
        <authorList>
            <person name="Pamer E.G."/>
            <person name="Barat B."/>
            <person name="Waligurski E."/>
            <person name="Medina S."/>
            <person name="Paddock L."/>
            <person name="Mostad J."/>
        </authorList>
    </citation>
    <scope>NUCLEOTIDE SEQUENCE [LARGE SCALE GENOMIC DNA]</scope>
    <source>
        <strain evidence="8 9">DFI.1.1</strain>
    </source>
</reference>
<dbReference type="InterPro" id="IPR030673">
    <property type="entry name" value="PyroPPase_GppA_Ppx"/>
</dbReference>
<protein>
    <recommendedName>
        <fullName evidence="3">Exopolyphosphatase</fullName>
        <ecNumber evidence="2">3.6.1.11</ecNumber>
    </recommendedName>
</protein>
<dbReference type="PANTHER" id="PTHR30005:SF0">
    <property type="entry name" value="RETROGRADE REGULATION PROTEIN 2"/>
    <property type="match status" value="1"/>
</dbReference>
<dbReference type="InterPro" id="IPR048950">
    <property type="entry name" value="Ppx_GppA_C"/>
</dbReference>
<dbReference type="Gene3D" id="1.10.3210.10">
    <property type="entry name" value="Hypothetical protein af1432"/>
    <property type="match status" value="1"/>
</dbReference>
<dbReference type="RefSeq" id="WP_062412837.1">
    <property type="nucleotide sequence ID" value="NZ_JAJCNZ010000001.1"/>
</dbReference>
<dbReference type="Gene3D" id="3.30.420.40">
    <property type="match status" value="1"/>
</dbReference>
<evidence type="ECO:0000313" key="8">
    <source>
        <dbReference type="EMBL" id="MCQ5341559.1"/>
    </source>
</evidence>
<dbReference type="PANTHER" id="PTHR30005">
    <property type="entry name" value="EXOPOLYPHOSPHATASE"/>
    <property type="match status" value="1"/>
</dbReference>
<sequence>MEKLAIIDLGSNSIRFVVMQITDNQSYSLLYQEKEAIRLGHGLNQTGALSEDGIQRALTCLHVYKHIMTVLGIKECRAVATAAVRNASNGEEFLKRVNDETGITMNIITGEREAYLGYLGVINTIAMKDFLLFDLGGASVEMTLVQDGENIHSISLPIGAVTLTEKFNTQGNPDEEAIAACLKYIRKKMSEVEWLPHINLPIIGIGGTARNIAKMDQRATNYELSKLHNYIMPLDHFENIFETLSTHSSANRKKIPGLSSDRSDLIVAGAAVIKSIFDLTGSSEMVVSGCGLREGLFFEYYASYCNLPSPRFDDILDFSVKNFIGTLNGFILNKGHYEQVTRIATQLFDELKPLHGYGERERLLLQTAARLHDVGKIINFYDHARHSAFMISQAPLYGLTQIEQILTGFIAGFHHGISRKILRAYRYDHMASAEDWVMIRKLSTILALAEASDLTYEQIVTDVDVTMAENVAVVILSTKPDSTYSAADYEMKQLNKQFKKEFGASLLLVWR</sequence>